<comment type="caution">
    <text evidence="1">The sequence shown here is derived from an EMBL/GenBank/DDBJ whole genome shotgun (WGS) entry which is preliminary data.</text>
</comment>
<organism evidence="1 2">
    <name type="scientific">Riccia sorocarpa</name>
    <dbReference type="NCBI Taxonomy" id="122646"/>
    <lineage>
        <taxon>Eukaryota</taxon>
        <taxon>Viridiplantae</taxon>
        <taxon>Streptophyta</taxon>
        <taxon>Embryophyta</taxon>
        <taxon>Marchantiophyta</taxon>
        <taxon>Marchantiopsida</taxon>
        <taxon>Marchantiidae</taxon>
        <taxon>Marchantiales</taxon>
        <taxon>Ricciaceae</taxon>
        <taxon>Riccia</taxon>
    </lineage>
</organism>
<evidence type="ECO:0000313" key="1">
    <source>
        <dbReference type="EMBL" id="KAL3688370.1"/>
    </source>
</evidence>
<gene>
    <name evidence="1" type="ORF">R1sor_014679</name>
</gene>
<protein>
    <submittedName>
        <fullName evidence="1">Uncharacterized protein</fullName>
    </submittedName>
</protein>
<sequence length="74" mass="8607">MYVENRGVKLFHAWLARETVNTLIRLRENIVRKFSKEFGLLEEEIITQARLQDVLVCAELEAESDALSKQSIDE</sequence>
<keyword evidence="2" id="KW-1185">Reference proteome</keyword>
<accession>A0ABD3HDW8</accession>
<dbReference type="EMBL" id="JBJQOH010000004">
    <property type="protein sequence ID" value="KAL3688370.1"/>
    <property type="molecule type" value="Genomic_DNA"/>
</dbReference>
<dbReference type="AlphaFoldDB" id="A0ABD3HDW8"/>
<name>A0ABD3HDW8_9MARC</name>
<evidence type="ECO:0000313" key="2">
    <source>
        <dbReference type="Proteomes" id="UP001633002"/>
    </source>
</evidence>
<reference evidence="1 2" key="1">
    <citation type="submission" date="2024-09" db="EMBL/GenBank/DDBJ databases">
        <title>Chromosome-scale assembly of Riccia sorocarpa.</title>
        <authorList>
            <person name="Paukszto L."/>
        </authorList>
    </citation>
    <scope>NUCLEOTIDE SEQUENCE [LARGE SCALE GENOMIC DNA]</scope>
    <source>
        <strain evidence="1">LP-2024</strain>
        <tissue evidence="1">Aerial parts of the thallus</tissue>
    </source>
</reference>
<dbReference type="Proteomes" id="UP001633002">
    <property type="component" value="Unassembled WGS sequence"/>
</dbReference>
<proteinExistence type="predicted"/>